<protein>
    <submittedName>
        <fullName evidence="1">Uncharacterized protein</fullName>
    </submittedName>
</protein>
<organism evidence="1 2">
    <name type="scientific">Mycena maculata</name>
    <dbReference type="NCBI Taxonomy" id="230809"/>
    <lineage>
        <taxon>Eukaryota</taxon>
        <taxon>Fungi</taxon>
        <taxon>Dikarya</taxon>
        <taxon>Basidiomycota</taxon>
        <taxon>Agaricomycotina</taxon>
        <taxon>Agaricomycetes</taxon>
        <taxon>Agaricomycetidae</taxon>
        <taxon>Agaricales</taxon>
        <taxon>Marasmiineae</taxon>
        <taxon>Mycenaceae</taxon>
        <taxon>Mycena</taxon>
    </lineage>
</organism>
<sequence>MDFPPELEREIFETTADLNPEIMPSLFLVSRHIHEWRMKLRRLSLDLMEVFAGMGSIDFSLQLFSSITHLEIFESSDREHFYEQLPDFS</sequence>
<comment type="caution">
    <text evidence="1">The sequence shown here is derived from an EMBL/GenBank/DDBJ whole genome shotgun (WGS) entry which is preliminary data.</text>
</comment>
<proteinExistence type="predicted"/>
<name>A0AAD7I4D0_9AGAR</name>
<dbReference type="Proteomes" id="UP001215280">
    <property type="component" value="Unassembled WGS sequence"/>
</dbReference>
<dbReference type="EMBL" id="JARJLG010000163">
    <property type="protein sequence ID" value="KAJ7734195.1"/>
    <property type="molecule type" value="Genomic_DNA"/>
</dbReference>
<gene>
    <name evidence="1" type="ORF">DFH07DRAFT_967744</name>
</gene>
<evidence type="ECO:0000313" key="2">
    <source>
        <dbReference type="Proteomes" id="UP001215280"/>
    </source>
</evidence>
<reference evidence="1" key="1">
    <citation type="submission" date="2023-03" db="EMBL/GenBank/DDBJ databases">
        <title>Massive genome expansion in bonnet fungi (Mycena s.s.) driven by repeated elements and novel gene families across ecological guilds.</title>
        <authorList>
            <consortium name="Lawrence Berkeley National Laboratory"/>
            <person name="Harder C.B."/>
            <person name="Miyauchi S."/>
            <person name="Viragh M."/>
            <person name="Kuo A."/>
            <person name="Thoen E."/>
            <person name="Andreopoulos B."/>
            <person name="Lu D."/>
            <person name="Skrede I."/>
            <person name="Drula E."/>
            <person name="Henrissat B."/>
            <person name="Morin E."/>
            <person name="Kohler A."/>
            <person name="Barry K."/>
            <person name="LaButti K."/>
            <person name="Morin E."/>
            <person name="Salamov A."/>
            <person name="Lipzen A."/>
            <person name="Mereny Z."/>
            <person name="Hegedus B."/>
            <person name="Baldrian P."/>
            <person name="Stursova M."/>
            <person name="Weitz H."/>
            <person name="Taylor A."/>
            <person name="Grigoriev I.V."/>
            <person name="Nagy L.G."/>
            <person name="Martin F."/>
            <person name="Kauserud H."/>
        </authorList>
    </citation>
    <scope>NUCLEOTIDE SEQUENCE</scope>
    <source>
        <strain evidence="1">CBHHK188m</strain>
    </source>
</reference>
<keyword evidence="2" id="KW-1185">Reference proteome</keyword>
<accession>A0AAD7I4D0</accession>
<evidence type="ECO:0000313" key="1">
    <source>
        <dbReference type="EMBL" id="KAJ7734195.1"/>
    </source>
</evidence>
<dbReference type="AlphaFoldDB" id="A0AAD7I4D0"/>